<feature type="transmembrane region" description="Helical" evidence="1">
    <location>
        <begin position="58"/>
        <end position="82"/>
    </location>
</feature>
<accession>A0A8I6XE22</accession>
<reference evidence="3" key="1">
    <citation type="journal article" date="2012" name="Nature">
        <title>A physical, genetic and functional sequence assembly of the barley genome.</title>
        <authorList>
            <consortium name="The International Barley Genome Sequencing Consortium"/>
            <person name="Mayer K.F."/>
            <person name="Waugh R."/>
            <person name="Brown J.W."/>
            <person name="Schulman A."/>
            <person name="Langridge P."/>
            <person name="Platzer M."/>
            <person name="Fincher G.B."/>
            <person name="Muehlbauer G.J."/>
            <person name="Sato K."/>
            <person name="Close T.J."/>
            <person name="Wise R.P."/>
            <person name="Stein N."/>
        </authorList>
    </citation>
    <scope>NUCLEOTIDE SEQUENCE [LARGE SCALE GENOMIC DNA]</scope>
    <source>
        <strain evidence="3">cv. Morex</strain>
    </source>
</reference>
<keyword evidence="1" id="KW-0812">Transmembrane</keyword>
<reference evidence="2" key="3">
    <citation type="submission" date="2022-01" db="UniProtKB">
        <authorList>
            <consortium name="EnsemblPlants"/>
        </authorList>
    </citation>
    <scope>IDENTIFICATION</scope>
    <source>
        <strain evidence="2">subsp. vulgare</strain>
    </source>
</reference>
<dbReference type="AlphaFoldDB" id="A0A8I6XE22"/>
<organism evidence="2 3">
    <name type="scientific">Hordeum vulgare subsp. vulgare</name>
    <name type="common">Domesticated barley</name>
    <dbReference type="NCBI Taxonomy" id="112509"/>
    <lineage>
        <taxon>Eukaryota</taxon>
        <taxon>Viridiplantae</taxon>
        <taxon>Streptophyta</taxon>
        <taxon>Embryophyta</taxon>
        <taxon>Tracheophyta</taxon>
        <taxon>Spermatophyta</taxon>
        <taxon>Magnoliopsida</taxon>
        <taxon>Liliopsida</taxon>
        <taxon>Poales</taxon>
        <taxon>Poaceae</taxon>
        <taxon>BOP clade</taxon>
        <taxon>Pooideae</taxon>
        <taxon>Triticodae</taxon>
        <taxon>Triticeae</taxon>
        <taxon>Hordeinae</taxon>
        <taxon>Hordeum</taxon>
    </lineage>
</organism>
<keyword evidence="1" id="KW-0472">Membrane</keyword>
<evidence type="ECO:0000313" key="2">
    <source>
        <dbReference type="EnsemblPlants" id="HORVU.MOREX.r3.3HG0325530.1.CDS1"/>
    </source>
</evidence>
<keyword evidence="3" id="KW-1185">Reference proteome</keyword>
<proteinExistence type="predicted"/>
<keyword evidence="1" id="KW-1133">Transmembrane helix</keyword>
<name>A0A8I6XE22_HORVV</name>
<dbReference type="EnsemblPlants" id="HORVU.MOREX.r3.3HG0325530.1">
    <property type="protein sequence ID" value="HORVU.MOREX.r3.3HG0325530.1.CDS1"/>
    <property type="gene ID" value="HORVU.MOREX.r3.3HG0325530"/>
</dbReference>
<reference evidence="2" key="2">
    <citation type="submission" date="2020-10" db="EMBL/GenBank/DDBJ databases">
        <authorList>
            <person name="Scholz U."/>
            <person name="Mascher M."/>
            <person name="Fiebig A."/>
        </authorList>
    </citation>
    <scope>NUCLEOTIDE SEQUENCE [LARGE SCALE GENOMIC DNA]</scope>
    <source>
        <strain evidence="2">cv. Morex</strain>
    </source>
</reference>
<evidence type="ECO:0000313" key="3">
    <source>
        <dbReference type="Proteomes" id="UP000011116"/>
    </source>
</evidence>
<protein>
    <recommendedName>
        <fullName evidence="4">Transmembrane protein</fullName>
    </recommendedName>
</protein>
<sequence>MADVENPDPDLAAAEPDVESQCDTPCGAAFCACTVVAASVILVVLFCRSGHASTGVQVMAAAGLVLAVMGLVAGVVCCALSLDYFVHGNPLGQQQPLLPPPAAAAVD</sequence>
<dbReference type="Gramene" id="HORVU.MOREX.r3.3HG0325530.1">
    <property type="protein sequence ID" value="HORVU.MOREX.r3.3HG0325530.1.CDS1"/>
    <property type="gene ID" value="HORVU.MOREX.r3.3HG0325530"/>
</dbReference>
<feature type="transmembrane region" description="Helical" evidence="1">
    <location>
        <begin position="27"/>
        <end position="46"/>
    </location>
</feature>
<evidence type="ECO:0008006" key="4">
    <source>
        <dbReference type="Google" id="ProtNLM"/>
    </source>
</evidence>
<evidence type="ECO:0000256" key="1">
    <source>
        <dbReference type="SAM" id="Phobius"/>
    </source>
</evidence>
<dbReference type="Proteomes" id="UP000011116">
    <property type="component" value="Chromosome 3H"/>
</dbReference>